<keyword evidence="4" id="KW-1185">Reference proteome</keyword>
<accession>A0A9P6FI60</accession>
<organism evidence="3 4">
    <name type="scientific">Mortierella hygrophila</name>
    <dbReference type="NCBI Taxonomy" id="979708"/>
    <lineage>
        <taxon>Eukaryota</taxon>
        <taxon>Fungi</taxon>
        <taxon>Fungi incertae sedis</taxon>
        <taxon>Mucoromycota</taxon>
        <taxon>Mortierellomycotina</taxon>
        <taxon>Mortierellomycetes</taxon>
        <taxon>Mortierellales</taxon>
        <taxon>Mortierellaceae</taxon>
        <taxon>Mortierella</taxon>
    </lineage>
</organism>
<reference evidence="3" key="1">
    <citation type="journal article" date="2020" name="Fungal Divers.">
        <title>Resolving the Mortierellaceae phylogeny through synthesis of multi-gene phylogenetics and phylogenomics.</title>
        <authorList>
            <person name="Vandepol N."/>
            <person name="Liber J."/>
            <person name="Desiro A."/>
            <person name="Na H."/>
            <person name="Kennedy M."/>
            <person name="Barry K."/>
            <person name="Grigoriev I.V."/>
            <person name="Miller A.N."/>
            <person name="O'Donnell K."/>
            <person name="Stajich J.E."/>
            <person name="Bonito G."/>
        </authorList>
    </citation>
    <scope>NUCLEOTIDE SEQUENCE</scope>
    <source>
        <strain evidence="3">NRRL 2591</strain>
    </source>
</reference>
<evidence type="ECO:0000256" key="2">
    <source>
        <dbReference type="SAM" id="Phobius"/>
    </source>
</evidence>
<dbReference type="AlphaFoldDB" id="A0A9P6FI60"/>
<evidence type="ECO:0000313" key="3">
    <source>
        <dbReference type="EMBL" id="KAF9551278.1"/>
    </source>
</evidence>
<gene>
    <name evidence="3" type="ORF">EC957_009162</name>
</gene>
<comment type="caution">
    <text evidence="3">The sequence shown here is derived from an EMBL/GenBank/DDBJ whole genome shotgun (WGS) entry which is preliminary data.</text>
</comment>
<proteinExistence type="predicted"/>
<feature type="transmembrane region" description="Helical" evidence="2">
    <location>
        <begin position="120"/>
        <end position="141"/>
    </location>
</feature>
<keyword evidence="2" id="KW-1133">Transmembrane helix</keyword>
<protein>
    <submittedName>
        <fullName evidence="3">Uncharacterized protein</fullName>
    </submittedName>
</protein>
<feature type="region of interest" description="Disordered" evidence="1">
    <location>
        <begin position="1"/>
        <end position="84"/>
    </location>
</feature>
<name>A0A9P6FI60_9FUNG</name>
<dbReference type="EMBL" id="JAAAXW010000005">
    <property type="protein sequence ID" value="KAF9551278.1"/>
    <property type="molecule type" value="Genomic_DNA"/>
</dbReference>
<feature type="compositionally biased region" description="Low complexity" evidence="1">
    <location>
        <begin position="1"/>
        <end position="19"/>
    </location>
</feature>
<keyword evidence="2" id="KW-0812">Transmembrane</keyword>
<evidence type="ECO:0000256" key="1">
    <source>
        <dbReference type="SAM" id="MobiDB-lite"/>
    </source>
</evidence>
<dbReference type="Proteomes" id="UP000723463">
    <property type="component" value="Unassembled WGS sequence"/>
</dbReference>
<evidence type="ECO:0000313" key="4">
    <source>
        <dbReference type="Proteomes" id="UP000723463"/>
    </source>
</evidence>
<sequence>MTTSRVVSTTTTDVAPTTTAGDRGGGGNTPDPARPTTPLPSSSTAYSTPDAPWPTFVSSDSTSNPTNGGSIATTGTPKGGAVSGGNITLRPGASTIYRSNAAGTDSPTVSGSVISGSMTGVIFAFSFLGTLLIGFVAGFLITKYTRLGGREGEVEQNDELTEQLRLLTDTLGQQSKHFVQRHHYQHHRQHRSYLNEEKLAHATANQAEFLPLFMANHSVFEGRAGEGRAIDRLQPQSVPDHNQYQD</sequence>
<feature type="compositionally biased region" description="Polar residues" evidence="1">
    <location>
        <begin position="56"/>
        <end position="76"/>
    </location>
</feature>
<keyword evidence="2" id="KW-0472">Membrane</keyword>